<sequence length="563" mass="61993">MPSPSPDRPLALSELLHTLLEQQRISPDDYRQCHAPTDDSVHPLEQIAALGLNDRRRPGQSLDLDTLCEWLAEQAGLPYLRIDPLNLDLAGLTGLMSAAFARRHGILAVAQDAHSVTVASAQPFVRAWEADLGLVLKRRIQRVLASPAQIRQLSQECFHLARSISGASHLDTPGEGVGNLEQLLDLGNNTHEADANDAHIVSIVDWLLQYAFDQQASDIHIEPRRDQGRLRLRIDGVLHEVYQFPPPVTLAVVSRLKSLGRMNVAEKRRPQDGRIKTKAPSGDEVELRLSTLPTTFGEKLVMRIFDPRLLHSDFRQLGLDGDELERWHAMLRQPHGIILVTGPTGSGKTSTLYTTLKHLATPQINLCTLEDPIEMVEPAFNQTQVQPGIDLGFANGVRALLRQDPDVIMIGEIRDLETAQVAIQAALTGHLVLSTLHTNDACGAIGRLLELGVAHYLIRATLVGVMAQRLVRTLCSACKEAQMQGYRAVGCRVCRQTGYRGRTGLYELLSMSPALKTLLQADTDQQALREQAAREGMRSLRLSGAQKVADGLTTVEEVLRVAP</sequence>
<dbReference type="PROSITE" id="PS00662">
    <property type="entry name" value="T2SP_E"/>
    <property type="match status" value="1"/>
</dbReference>
<dbReference type="CDD" id="cd01129">
    <property type="entry name" value="PulE-GspE-like"/>
    <property type="match status" value="1"/>
</dbReference>
<dbReference type="InterPro" id="IPR027417">
    <property type="entry name" value="P-loop_NTPase"/>
</dbReference>
<dbReference type="PANTHER" id="PTHR30258:SF13">
    <property type="entry name" value="SECRETION PATHWAY ATPASE-RELATED"/>
    <property type="match status" value="1"/>
</dbReference>
<dbReference type="RefSeq" id="WP_273909866.1">
    <property type="nucleotide sequence ID" value="NZ_JAMDGX010000020.1"/>
</dbReference>
<dbReference type="PANTHER" id="PTHR30258">
    <property type="entry name" value="TYPE II SECRETION SYSTEM PROTEIN GSPE-RELATED"/>
    <property type="match status" value="1"/>
</dbReference>
<dbReference type="Gene3D" id="3.40.50.300">
    <property type="entry name" value="P-loop containing nucleotide triphosphate hydrolases"/>
    <property type="match status" value="1"/>
</dbReference>
<keyword evidence="3" id="KW-0067">ATP-binding</keyword>
<keyword evidence="6" id="KW-1185">Reference proteome</keyword>
<dbReference type="Pfam" id="PF05157">
    <property type="entry name" value="MshEN"/>
    <property type="match status" value="1"/>
</dbReference>
<evidence type="ECO:0000256" key="2">
    <source>
        <dbReference type="ARBA" id="ARBA00022741"/>
    </source>
</evidence>
<evidence type="ECO:0000259" key="4">
    <source>
        <dbReference type="PROSITE" id="PS00662"/>
    </source>
</evidence>
<reference evidence="5 6" key="1">
    <citation type="submission" date="2022-05" db="EMBL/GenBank/DDBJ databases">
        <title>Novel Pseudomonas spp. Isolated from a Rainbow Trout Aquaculture Facility.</title>
        <authorList>
            <person name="Testerman T."/>
            <person name="Graf J."/>
        </authorList>
    </citation>
    <scope>NUCLEOTIDE SEQUENCE [LARGE SCALE GENOMIC DNA]</scope>
    <source>
        <strain evidence="5 6">ID681</strain>
    </source>
</reference>
<evidence type="ECO:0000313" key="5">
    <source>
        <dbReference type="EMBL" id="MDD0990841.1"/>
    </source>
</evidence>
<dbReference type="EMBL" id="JAMDGY010000024">
    <property type="protein sequence ID" value="MDD0990841.1"/>
    <property type="molecule type" value="Genomic_DNA"/>
</dbReference>
<dbReference type="Gene3D" id="3.30.450.90">
    <property type="match status" value="1"/>
</dbReference>
<evidence type="ECO:0000256" key="3">
    <source>
        <dbReference type="ARBA" id="ARBA00022840"/>
    </source>
</evidence>
<organism evidence="5 6">
    <name type="scientific">Pseudomonas fontis</name>
    <dbReference type="NCBI Taxonomy" id="2942633"/>
    <lineage>
        <taxon>Bacteria</taxon>
        <taxon>Pseudomonadati</taxon>
        <taxon>Pseudomonadota</taxon>
        <taxon>Gammaproteobacteria</taxon>
        <taxon>Pseudomonadales</taxon>
        <taxon>Pseudomonadaceae</taxon>
        <taxon>Pseudomonas</taxon>
    </lineage>
</organism>
<dbReference type="SUPFAM" id="SSF160246">
    <property type="entry name" value="EspE N-terminal domain-like"/>
    <property type="match status" value="1"/>
</dbReference>
<dbReference type="InterPro" id="IPR007831">
    <property type="entry name" value="T2SS_GspE_N"/>
</dbReference>
<protein>
    <submittedName>
        <fullName evidence="5">Flp pilus assembly complex ATPase component TadA</fullName>
    </submittedName>
</protein>
<name>A0ABT5NRP4_9PSED</name>
<evidence type="ECO:0000313" key="6">
    <source>
        <dbReference type="Proteomes" id="UP001148203"/>
    </source>
</evidence>
<dbReference type="InterPro" id="IPR001482">
    <property type="entry name" value="T2SS/T4SS_dom"/>
</dbReference>
<accession>A0ABT5NRP4</accession>
<dbReference type="Gene3D" id="3.30.300.160">
    <property type="entry name" value="Type II secretion system, protein E, N-terminal domain"/>
    <property type="match status" value="1"/>
</dbReference>
<keyword evidence="2" id="KW-0547">Nucleotide-binding</keyword>
<evidence type="ECO:0000256" key="1">
    <source>
        <dbReference type="ARBA" id="ARBA00006611"/>
    </source>
</evidence>
<comment type="similarity">
    <text evidence="1">Belongs to the GSP E family.</text>
</comment>
<dbReference type="InterPro" id="IPR037257">
    <property type="entry name" value="T2SS_E_N_sf"/>
</dbReference>
<dbReference type="SUPFAM" id="SSF52540">
    <property type="entry name" value="P-loop containing nucleoside triphosphate hydrolases"/>
    <property type="match status" value="1"/>
</dbReference>
<dbReference type="Proteomes" id="UP001148203">
    <property type="component" value="Unassembled WGS sequence"/>
</dbReference>
<dbReference type="InterPro" id="IPR003593">
    <property type="entry name" value="AAA+_ATPase"/>
</dbReference>
<proteinExistence type="inferred from homology"/>
<dbReference type="Pfam" id="PF00437">
    <property type="entry name" value="T2SSE"/>
    <property type="match status" value="1"/>
</dbReference>
<gene>
    <name evidence="5" type="primary">tadA</name>
    <name evidence="5" type="ORF">M5G11_09875</name>
</gene>
<comment type="caution">
    <text evidence="5">The sequence shown here is derived from an EMBL/GenBank/DDBJ whole genome shotgun (WGS) entry which is preliminary data.</text>
</comment>
<feature type="domain" description="Bacterial type II secretion system protein E" evidence="4">
    <location>
        <begin position="401"/>
        <end position="415"/>
    </location>
</feature>
<dbReference type="SMART" id="SM00382">
    <property type="entry name" value="AAA"/>
    <property type="match status" value="1"/>
</dbReference>